<evidence type="ECO:0000313" key="2">
    <source>
        <dbReference type="EMBL" id="MEK8030426.1"/>
    </source>
</evidence>
<comment type="caution">
    <text evidence="2">The sequence shown here is derived from an EMBL/GenBank/DDBJ whole genome shotgun (WGS) entry which is preliminary data.</text>
</comment>
<evidence type="ECO:0000256" key="1">
    <source>
        <dbReference type="SAM" id="SignalP"/>
    </source>
</evidence>
<evidence type="ECO:0000313" key="3">
    <source>
        <dbReference type="Proteomes" id="UP001371218"/>
    </source>
</evidence>
<reference evidence="2 3" key="1">
    <citation type="submission" date="2024-04" db="EMBL/GenBank/DDBJ databases">
        <title>Novel species of the genus Ideonella isolated from streams.</title>
        <authorList>
            <person name="Lu H."/>
        </authorList>
    </citation>
    <scope>NUCLEOTIDE SEQUENCE [LARGE SCALE GENOMIC DNA]</scope>
    <source>
        <strain evidence="2 3">DXS29W</strain>
    </source>
</reference>
<feature type="signal peptide" evidence="1">
    <location>
        <begin position="1"/>
        <end position="22"/>
    </location>
</feature>
<proteinExistence type="predicted"/>
<keyword evidence="3" id="KW-1185">Reference proteome</keyword>
<dbReference type="RefSeq" id="WP_341424793.1">
    <property type="nucleotide sequence ID" value="NZ_JBBUTG010000003.1"/>
</dbReference>
<name>A0ABU9BKQ6_9BURK</name>
<sequence>MNTLLAAGLVALAATASSPALAQFNLVPSPLALSAGTVSEAQSAQDYRRDAAKRVYESFPTHIHRGKLPPLMYAIAITEADIDAAGRVTEVRMVREPAAAKEVGPWVLALLRKTQFPALLRMDRVTYREIWLVDKTGKFQVDTLTEGQRSGN</sequence>
<organism evidence="2 3">
    <name type="scientific">Ideonella lacteola</name>
    <dbReference type="NCBI Taxonomy" id="2984193"/>
    <lineage>
        <taxon>Bacteria</taxon>
        <taxon>Pseudomonadati</taxon>
        <taxon>Pseudomonadota</taxon>
        <taxon>Betaproteobacteria</taxon>
        <taxon>Burkholderiales</taxon>
        <taxon>Sphaerotilaceae</taxon>
        <taxon>Ideonella</taxon>
    </lineage>
</organism>
<accession>A0ABU9BKQ6</accession>
<gene>
    <name evidence="2" type="ORF">AACH06_06270</name>
</gene>
<feature type="chain" id="PRO_5046788091" description="TonB C-terminal domain-containing protein" evidence="1">
    <location>
        <begin position="23"/>
        <end position="152"/>
    </location>
</feature>
<dbReference type="Proteomes" id="UP001371218">
    <property type="component" value="Unassembled WGS sequence"/>
</dbReference>
<keyword evidence="1" id="KW-0732">Signal</keyword>
<protein>
    <recommendedName>
        <fullName evidence="4">TonB C-terminal domain-containing protein</fullName>
    </recommendedName>
</protein>
<dbReference type="EMBL" id="JBBUTG010000003">
    <property type="protein sequence ID" value="MEK8030426.1"/>
    <property type="molecule type" value="Genomic_DNA"/>
</dbReference>
<evidence type="ECO:0008006" key="4">
    <source>
        <dbReference type="Google" id="ProtNLM"/>
    </source>
</evidence>